<evidence type="ECO:0000313" key="2">
    <source>
        <dbReference type="EMBL" id="KAK0530450.1"/>
    </source>
</evidence>
<feature type="compositionally biased region" description="Basic and acidic residues" evidence="1">
    <location>
        <begin position="162"/>
        <end position="178"/>
    </location>
</feature>
<feature type="region of interest" description="Disordered" evidence="1">
    <location>
        <begin position="39"/>
        <end position="71"/>
    </location>
</feature>
<reference evidence="2" key="1">
    <citation type="journal article" date="2023" name="PhytoFront">
        <title>Draft Genome Resources of Seven Strains of Tilletia horrida, Causal Agent of Kernel Smut of Rice.</title>
        <authorList>
            <person name="Khanal S."/>
            <person name="Antony Babu S."/>
            <person name="Zhou X.G."/>
        </authorList>
    </citation>
    <scope>NUCLEOTIDE SEQUENCE</scope>
    <source>
        <strain evidence="2">TX3</strain>
    </source>
</reference>
<feature type="compositionally biased region" description="Low complexity" evidence="1">
    <location>
        <begin position="39"/>
        <end position="48"/>
    </location>
</feature>
<keyword evidence="3" id="KW-1185">Reference proteome</keyword>
<name>A0AAN6JK09_9BASI</name>
<protein>
    <submittedName>
        <fullName evidence="2">Uncharacterized protein</fullName>
    </submittedName>
</protein>
<proteinExistence type="predicted"/>
<evidence type="ECO:0000256" key="1">
    <source>
        <dbReference type="SAM" id="MobiDB-lite"/>
    </source>
</evidence>
<accession>A0AAN6JK09</accession>
<dbReference type="AlphaFoldDB" id="A0AAN6JK09"/>
<organism evidence="2 3">
    <name type="scientific">Tilletia horrida</name>
    <dbReference type="NCBI Taxonomy" id="155126"/>
    <lineage>
        <taxon>Eukaryota</taxon>
        <taxon>Fungi</taxon>
        <taxon>Dikarya</taxon>
        <taxon>Basidiomycota</taxon>
        <taxon>Ustilaginomycotina</taxon>
        <taxon>Exobasidiomycetes</taxon>
        <taxon>Tilletiales</taxon>
        <taxon>Tilletiaceae</taxon>
        <taxon>Tilletia</taxon>
    </lineage>
</organism>
<gene>
    <name evidence="2" type="ORF">OC842_003919</name>
</gene>
<dbReference type="EMBL" id="JAPDMQ010000214">
    <property type="protein sequence ID" value="KAK0530450.1"/>
    <property type="molecule type" value="Genomic_DNA"/>
</dbReference>
<dbReference type="Proteomes" id="UP001176521">
    <property type="component" value="Unassembled WGS sequence"/>
</dbReference>
<feature type="region of interest" description="Disordered" evidence="1">
    <location>
        <begin position="162"/>
        <end position="191"/>
    </location>
</feature>
<comment type="caution">
    <text evidence="2">The sequence shown here is derived from an EMBL/GenBank/DDBJ whole genome shotgun (WGS) entry which is preliminary data.</text>
</comment>
<evidence type="ECO:0000313" key="3">
    <source>
        <dbReference type="Proteomes" id="UP001176521"/>
    </source>
</evidence>
<sequence length="191" mass="21537">MASRRVATAAAAMRTSLRPLTQLRGAPIPSCTWATQRAAAASTSAATSPAPPPTKLNRQAAEEKGHPKPIRPYSQLQRNVFALYRKAYRLIRTKPEDTQYHFLLYLRHAFKHPVHGGGAVSKRDFGAIEHLLRKGERTVEQVFADRGVRAVHLPGYVIEEVRREQEERERRRKEEKEGGQGQQQAASLPKR</sequence>